<name>A0A2H3A6H3_TRIPA</name>
<feature type="region of interest" description="Disordered" evidence="1">
    <location>
        <begin position="296"/>
        <end position="322"/>
    </location>
</feature>
<gene>
    <name evidence="2" type="ORF">A9Z42_0075570</name>
</gene>
<comment type="caution">
    <text evidence="2">The sequence shown here is derived from an EMBL/GenBank/DDBJ whole genome shotgun (WGS) entry which is preliminary data.</text>
</comment>
<dbReference type="EMBL" id="LFMI01000719">
    <property type="protein sequence ID" value="OTA06794.1"/>
    <property type="molecule type" value="Genomic_DNA"/>
</dbReference>
<keyword evidence="3" id="KW-1185">Reference proteome</keyword>
<reference evidence="2 3" key="1">
    <citation type="journal article" date="2015" name="Genome Announc.">
        <title>Genome sequence and annotation of Trichoderma parareesei, the ancestor of the cellulase producer Trichoderma reesei.</title>
        <authorList>
            <person name="Yang D."/>
            <person name="Pomraning K."/>
            <person name="Kopchinskiy A."/>
            <person name="Karimi Aghcheh R."/>
            <person name="Atanasova L."/>
            <person name="Chenthamara K."/>
            <person name="Baker S.E."/>
            <person name="Zhang R."/>
            <person name="Shen Q."/>
            <person name="Freitag M."/>
            <person name="Kubicek C.P."/>
            <person name="Druzhinina I.S."/>
        </authorList>
    </citation>
    <scope>NUCLEOTIDE SEQUENCE [LARGE SCALE GENOMIC DNA]</scope>
    <source>
        <strain evidence="2 3">CBS 125925</strain>
    </source>
</reference>
<dbReference type="PANTHER" id="PTHR46603:SF1">
    <property type="entry name" value="ABSCISSION_NOCUT CHECKPOINT REGULATOR"/>
    <property type="match status" value="1"/>
</dbReference>
<dbReference type="OrthoDB" id="5407799at2759"/>
<dbReference type="SUPFAM" id="SSF57845">
    <property type="entry name" value="B-box zinc-binding domain"/>
    <property type="match status" value="1"/>
</dbReference>
<accession>A0A2H3A6H3</accession>
<dbReference type="PANTHER" id="PTHR46603">
    <property type="entry name" value="ABSCISSION/NOCUT CHECKPOINT REGULATOR"/>
    <property type="match status" value="1"/>
</dbReference>
<organism evidence="2 3">
    <name type="scientific">Trichoderma parareesei</name>
    <name type="common">Filamentous fungus</name>
    <dbReference type="NCBI Taxonomy" id="858221"/>
    <lineage>
        <taxon>Eukaryota</taxon>
        <taxon>Fungi</taxon>
        <taxon>Dikarya</taxon>
        <taxon>Ascomycota</taxon>
        <taxon>Pezizomycotina</taxon>
        <taxon>Sordariomycetes</taxon>
        <taxon>Hypocreomycetidae</taxon>
        <taxon>Hypocreales</taxon>
        <taxon>Hypocreaceae</taxon>
        <taxon>Trichoderma</taxon>
    </lineage>
</organism>
<feature type="compositionally biased region" description="Low complexity" evidence="1">
    <location>
        <begin position="245"/>
        <end position="276"/>
    </location>
</feature>
<evidence type="ECO:0000313" key="2">
    <source>
        <dbReference type="EMBL" id="OTA06794.1"/>
    </source>
</evidence>
<evidence type="ECO:0000256" key="1">
    <source>
        <dbReference type="SAM" id="MobiDB-lite"/>
    </source>
</evidence>
<sequence length="399" mass="42811">MPEDIDKSLLERLQALRGSSSGASPGRAAAPIQFTVDVIERTKPATREDALAARLKSLRAADDGSAASPRREKKALTATTTAPQGSSPSLSHSNTAGATDAACAEKSEELDNDEDVDRIFSTDDQTLEELLGDVNPDGTTPAQEEPSDEQVRALLEELSRAVPKDDDNAGGNQEDDRARDSDDSDGEQMQAQITDVIAQFQDEAAIDAARQSPKHDDDDDDVTASAQQNQDQEPDQDTQEDGDVDLALPSLPPNLDDLSSFSPHRPSTTTTTTAAKADAIDDITARIAALRAPAAAEEEDASFSLPSVPSSRPSAGDKPVRRLTSKTDYTDDDIDGWCTVCLDDATLQCLGCDDDPYCTRCWREMHVGPAAAFDDRSHKAVQFTRARKKDKQQKVALGA</sequence>
<dbReference type="InterPro" id="IPR044553">
    <property type="entry name" value="Bbox1_ANCHR"/>
</dbReference>
<dbReference type="Proteomes" id="UP000219286">
    <property type="component" value="Unassembled WGS sequence"/>
</dbReference>
<dbReference type="AlphaFoldDB" id="A0A2H3A6H3"/>
<evidence type="ECO:0000313" key="3">
    <source>
        <dbReference type="Proteomes" id="UP000219286"/>
    </source>
</evidence>
<protein>
    <submittedName>
        <fullName evidence="2">Uncharacterized protein</fullName>
    </submittedName>
</protein>
<dbReference type="CDD" id="cd19817">
    <property type="entry name" value="Bbox1_ANCHR-like"/>
    <property type="match status" value="1"/>
</dbReference>
<feature type="compositionally biased region" description="Basic and acidic residues" evidence="1">
    <location>
        <begin position="149"/>
        <end position="167"/>
    </location>
</feature>
<feature type="compositionally biased region" description="Polar residues" evidence="1">
    <location>
        <begin position="77"/>
        <end position="97"/>
    </location>
</feature>
<dbReference type="Pfam" id="PF22586">
    <property type="entry name" value="ANCHR-like_BBOX"/>
    <property type="match status" value="1"/>
</dbReference>
<feature type="compositionally biased region" description="Acidic residues" evidence="1">
    <location>
        <begin position="232"/>
        <end position="244"/>
    </location>
</feature>
<feature type="region of interest" description="Disordered" evidence="1">
    <location>
        <begin position="58"/>
        <end position="276"/>
    </location>
</feature>
<feature type="compositionally biased region" description="Polar residues" evidence="1">
    <location>
        <begin position="304"/>
        <end position="313"/>
    </location>
</feature>
<proteinExistence type="predicted"/>